<dbReference type="Proteomes" id="UP000070452">
    <property type="component" value="Unassembled WGS sequence"/>
</dbReference>
<dbReference type="InterPro" id="IPR050187">
    <property type="entry name" value="Lipid_Phosphate_FormReg"/>
</dbReference>
<keyword evidence="10" id="KW-0443">Lipid metabolism</keyword>
<dbReference type="GO" id="GO:0004143">
    <property type="term" value="F:ATP-dependent diacylglycerol kinase activity"/>
    <property type="evidence" value="ECO:0007669"/>
    <property type="project" value="TreeGrafter"/>
</dbReference>
<evidence type="ECO:0000256" key="4">
    <source>
        <dbReference type="ARBA" id="ARBA00022679"/>
    </source>
</evidence>
<evidence type="ECO:0000313" key="15">
    <source>
        <dbReference type="EMBL" id="OTN99105.1"/>
    </source>
</evidence>
<evidence type="ECO:0000256" key="3">
    <source>
        <dbReference type="ARBA" id="ARBA00022516"/>
    </source>
</evidence>
<evidence type="ECO:0000256" key="2">
    <source>
        <dbReference type="ARBA" id="ARBA00005983"/>
    </source>
</evidence>
<sequence>MKKVLLVVNPSSGGEQAKEFEQLAIAKLESVFDEVVVLHTKKAGDAKNFTREAATEGYHSVFVMGGDGTVNEGISGIAEQEHRPNFGFFPLGTVNDLARALGIPLEPEEAINHFSIESVKPLDIGKINDDYFMNVVAIGSIPEAINDVDAEKKTKFGKLAYFMSGIKQLASTQSYSFHVEIDGKKEEIESSTLLIGLTNSVGGFETLLPNAKVDDGKLHLVYLKDSSLIDTLKTLPDLLKGVDESTKNLAYLTCEQLVVSLADEEELTTNVDGDEGDKLPVTIKVLPSHLQVYC</sequence>
<dbReference type="GO" id="GO:0005524">
    <property type="term" value="F:ATP binding"/>
    <property type="evidence" value="ECO:0007669"/>
    <property type="project" value="UniProtKB-KW"/>
</dbReference>
<dbReference type="AlphaFoldDB" id="A0A132PAL4"/>
<organism evidence="14 16">
    <name type="scientific">Enterococcus faecium</name>
    <name type="common">Streptococcus faecium</name>
    <dbReference type="NCBI Taxonomy" id="1352"/>
    <lineage>
        <taxon>Bacteria</taxon>
        <taxon>Bacillati</taxon>
        <taxon>Bacillota</taxon>
        <taxon>Bacilli</taxon>
        <taxon>Lactobacillales</taxon>
        <taxon>Enterococcaceae</taxon>
        <taxon>Enterococcus</taxon>
    </lineage>
</organism>
<evidence type="ECO:0000256" key="8">
    <source>
        <dbReference type="ARBA" id="ARBA00022840"/>
    </source>
</evidence>
<keyword evidence="11" id="KW-0594">Phospholipid biosynthesis</keyword>
<dbReference type="EMBL" id="NGLB01000001">
    <property type="protein sequence ID" value="OTN99105.1"/>
    <property type="molecule type" value="Genomic_DNA"/>
</dbReference>
<keyword evidence="9" id="KW-0460">Magnesium</keyword>
<dbReference type="Pfam" id="PF19279">
    <property type="entry name" value="YegS_C"/>
    <property type="match status" value="1"/>
</dbReference>
<evidence type="ECO:0000256" key="10">
    <source>
        <dbReference type="ARBA" id="ARBA00023098"/>
    </source>
</evidence>
<evidence type="ECO:0000313" key="17">
    <source>
        <dbReference type="Proteomes" id="UP000194737"/>
    </source>
</evidence>
<gene>
    <name evidence="15" type="ORF">A5804_000591</name>
    <name evidence="14" type="ORF">AWT83_07665</name>
</gene>
<dbReference type="PROSITE" id="PS50146">
    <property type="entry name" value="DAGK"/>
    <property type="match status" value="1"/>
</dbReference>
<dbReference type="InterPro" id="IPR001206">
    <property type="entry name" value="Diacylglycerol_kinase_cat_dom"/>
</dbReference>
<feature type="domain" description="DAGKc" evidence="13">
    <location>
        <begin position="1"/>
        <end position="131"/>
    </location>
</feature>
<name>A0A132PAL4_ENTFC</name>
<keyword evidence="5" id="KW-0479">Metal-binding</keyword>
<evidence type="ECO:0000256" key="5">
    <source>
        <dbReference type="ARBA" id="ARBA00022723"/>
    </source>
</evidence>
<comment type="similarity">
    <text evidence="2">Belongs to the diacylglycerol/lipid kinase family.</text>
</comment>
<dbReference type="SMART" id="SM00046">
    <property type="entry name" value="DAGKc"/>
    <property type="match status" value="1"/>
</dbReference>
<evidence type="ECO:0000256" key="11">
    <source>
        <dbReference type="ARBA" id="ARBA00023209"/>
    </source>
</evidence>
<dbReference type="NCBIfam" id="TIGR00147">
    <property type="entry name" value="YegS/Rv2252/BmrU family lipid kinase"/>
    <property type="match status" value="1"/>
</dbReference>
<evidence type="ECO:0000259" key="13">
    <source>
        <dbReference type="PROSITE" id="PS50146"/>
    </source>
</evidence>
<evidence type="ECO:0000256" key="6">
    <source>
        <dbReference type="ARBA" id="ARBA00022741"/>
    </source>
</evidence>
<evidence type="ECO:0000256" key="1">
    <source>
        <dbReference type="ARBA" id="ARBA00001946"/>
    </source>
</evidence>
<dbReference type="GO" id="GO:0008654">
    <property type="term" value="P:phospholipid biosynthetic process"/>
    <property type="evidence" value="ECO:0007669"/>
    <property type="project" value="UniProtKB-KW"/>
</dbReference>
<evidence type="ECO:0000313" key="16">
    <source>
        <dbReference type="Proteomes" id="UP000070452"/>
    </source>
</evidence>
<keyword evidence="7 14" id="KW-0418">Kinase</keyword>
<protein>
    <submittedName>
        <fullName evidence="14 15">Diacylglycerol kinase</fullName>
    </submittedName>
</protein>
<comment type="cofactor">
    <cofactor evidence="1">
        <name>Mg(2+)</name>
        <dbReference type="ChEBI" id="CHEBI:18420"/>
    </cofactor>
</comment>
<keyword evidence="8" id="KW-0067">ATP-binding</keyword>
<dbReference type="Gene3D" id="3.40.50.10330">
    <property type="entry name" value="Probable inorganic polyphosphate/atp-NAD kinase, domain 1"/>
    <property type="match status" value="1"/>
</dbReference>
<keyword evidence="12" id="KW-1208">Phospholipid metabolism</keyword>
<dbReference type="Proteomes" id="UP000194737">
    <property type="component" value="Unassembled WGS sequence"/>
</dbReference>
<evidence type="ECO:0000256" key="12">
    <source>
        <dbReference type="ARBA" id="ARBA00023264"/>
    </source>
</evidence>
<dbReference type="InterPro" id="IPR005218">
    <property type="entry name" value="Diacylglycerol/lipid_kinase"/>
</dbReference>
<dbReference type="GO" id="GO:0046872">
    <property type="term" value="F:metal ion binding"/>
    <property type="evidence" value="ECO:0007669"/>
    <property type="project" value="UniProtKB-KW"/>
</dbReference>
<keyword evidence="4" id="KW-0808">Transferase</keyword>
<dbReference type="PANTHER" id="PTHR12358">
    <property type="entry name" value="SPHINGOSINE KINASE"/>
    <property type="match status" value="1"/>
</dbReference>
<reference evidence="14 16" key="1">
    <citation type="submission" date="2016-01" db="EMBL/GenBank/DDBJ databases">
        <title>Molecular Mechanisms for transfer of large genomic segments between Enterococcus faecium strains.</title>
        <authorList>
            <person name="Garcia-Solache M.A."/>
            <person name="Lebreton F."/>
            <person name="Mclaughlin R.E."/>
            <person name="Whiteaker J.D."/>
            <person name="Gilmore M.S."/>
            <person name="Rice L.B."/>
        </authorList>
    </citation>
    <scope>NUCLEOTIDE SEQUENCE [LARGE SCALE GENOMIC DNA]</scope>
    <source>
        <strain evidence="14 16">D344RRF x C68</strain>
    </source>
</reference>
<dbReference type="EMBL" id="LRHK01000001">
    <property type="protein sequence ID" value="KWX19375.1"/>
    <property type="molecule type" value="Genomic_DNA"/>
</dbReference>
<evidence type="ECO:0000313" key="14">
    <source>
        <dbReference type="EMBL" id="KWX19375.1"/>
    </source>
</evidence>
<keyword evidence="6" id="KW-0547">Nucleotide-binding</keyword>
<dbReference type="PANTHER" id="PTHR12358:SF106">
    <property type="entry name" value="LIPID KINASE YEGS"/>
    <property type="match status" value="1"/>
</dbReference>
<proteinExistence type="inferred from homology"/>
<dbReference type="InterPro" id="IPR016064">
    <property type="entry name" value="NAD/diacylglycerol_kinase_sf"/>
</dbReference>
<keyword evidence="3" id="KW-0444">Lipid biosynthesis</keyword>
<dbReference type="SUPFAM" id="SSF111331">
    <property type="entry name" value="NAD kinase/diacylglycerol kinase-like"/>
    <property type="match status" value="1"/>
</dbReference>
<dbReference type="RefSeq" id="WP_002327688.1">
    <property type="nucleotide sequence ID" value="NZ_CABGJP010000001.1"/>
</dbReference>
<dbReference type="InterPro" id="IPR017438">
    <property type="entry name" value="ATP-NAD_kinase_N"/>
</dbReference>
<reference evidence="15 17" key="2">
    <citation type="submission" date="2017-05" db="EMBL/GenBank/DDBJ databases">
        <title>The Genome Sequence of Enterococcus faecium 6F2_DIV0138.</title>
        <authorList>
            <consortium name="The Broad Institute Genomics Platform"/>
            <consortium name="The Broad Institute Genomic Center for Infectious Diseases"/>
            <person name="Earl A."/>
            <person name="Manson A."/>
            <person name="Schwartman J."/>
            <person name="Gilmore M."/>
            <person name="Abouelleil A."/>
            <person name="Cao P."/>
            <person name="Chapman S."/>
            <person name="Cusick C."/>
            <person name="Shea T."/>
            <person name="Young S."/>
            <person name="Neafsey D."/>
            <person name="Nusbaum C."/>
            <person name="Birren B."/>
        </authorList>
    </citation>
    <scope>NUCLEOTIDE SEQUENCE [LARGE SCALE GENOMIC DNA]</scope>
    <source>
        <strain evidence="15 17">6F2_DIV0138</strain>
    </source>
</reference>
<comment type="caution">
    <text evidence="14">The sequence shown here is derived from an EMBL/GenBank/DDBJ whole genome shotgun (WGS) entry which is preliminary data.</text>
</comment>
<evidence type="ECO:0000256" key="9">
    <source>
        <dbReference type="ARBA" id="ARBA00022842"/>
    </source>
</evidence>
<dbReference type="InterPro" id="IPR045540">
    <property type="entry name" value="YegS/DAGK_C"/>
</dbReference>
<accession>A0A132PAL4</accession>
<dbReference type="Gene3D" id="2.60.200.40">
    <property type="match status" value="1"/>
</dbReference>
<evidence type="ECO:0000256" key="7">
    <source>
        <dbReference type="ARBA" id="ARBA00022777"/>
    </source>
</evidence>
<dbReference type="GO" id="GO:0005886">
    <property type="term" value="C:plasma membrane"/>
    <property type="evidence" value="ECO:0007669"/>
    <property type="project" value="TreeGrafter"/>
</dbReference>
<dbReference type="Pfam" id="PF00781">
    <property type="entry name" value="DAGK_cat"/>
    <property type="match status" value="1"/>
</dbReference>